<keyword evidence="9" id="KW-1185">Reference proteome</keyword>
<dbReference type="Gene3D" id="2.30.42.10">
    <property type="match status" value="1"/>
</dbReference>
<dbReference type="InterPro" id="IPR036028">
    <property type="entry name" value="SH3-like_dom_sf"/>
</dbReference>
<reference evidence="7" key="1">
    <citation type="submission" date="2017-09" db="EMBL/GenBank/DDBJ databases">
        <title>New genomic data challenges the traditional vision of epithelium evolution in sponges and ctenophores.</title>
        <authorList>
            <person name="Belahbib H."/>
            <person name="Renard E."/>
            <person name="Santini S."/>
            <person name="Jourda C."/>
            <person name="Claverie J.-M."/>
            <person name="Borchiellini C."/>
            <person name="Le Bivic A."/>
        </authorList>
    </citation>
    <scope>NUCLEOTIDE SEQUENCE</scope>
</reference>
<evidence type="ECO:0000259" key="4">
    <source>
        <dbReference type="PROSITE" id="PS50002"/>
    </source>
</evidence>
<dbReference type="SUPFAM" id="SSF50044">
    <property type="entry name" value="SH3-domain"/>
    <property type="match status" value="1"/>
</dbReference>
<dbReference type="AlphaFoldDB" id="A0A2P1GJ13"/>
<dbReference type="SUPFAM" id="SSF52540">
    <property type="entry name" value="P-loop containing nucleoside triphosphate hydrolases"/>
    <property type="match status" value="1"/>
</dbReference>
<comment type="similarity">
    <text evidence="1">Belongs to the MAGUK family.</text>
</comment>
<dbReference type="PROSITE" id="PS50002">
    <property type="entry name" value="SH3"/>
    <property type="match status" value="1"/>
</dbReference>
<evidence type="ECO:0000256" key="1">
    <source>
        <dbReference type="ARBA" id="ARBA00007014"/>
    </source>
</evidence>
<dbReference type="SMART" id="SM00326">
    <property type="entry name" value="SH3"/>
    <property type="match status" value="1"/>
</dbReference>
<keyword evidence="2 3" id="KW-0728">SH3 domain</keyword>
<dbReference type="Gene3D" id="2.30.30.40">
    <property type="entry name" value="SH3 Domains"/>
    <property type="match status" value="1"/>
</dbReference>
<sequence>MALQNALAQIVTSLRHESQNTQKENHKDSKLQLLEDILHPNFTAIVKMYDAITTGNTPEDNIKNITDMVHEIQDDLTGSADEHDTELLNIIQKSGMKSIFECVHDISNKKFIPNYEPDKVPLEEESFDLRAVDIEFEKPNSTLGFTLKMEYGQVKVARIIQHGFVAINGILSAGDVILYVNDEKIDSNYTEIDVQALLQQATGILKMKILPSNKPPRLPMDNYFVQANFHYHTITDKLLPAKSVGLSFKKGDILQILSQEDQYWWQAKLVSRNGPTDFCGLIPSLVFEERRRAKTYKKRLRNNGDEDTTCKCYPSKMKSMKHSYSSVSTEISSTLDQYEMHLYEEVAQVPSFDRKSIVIISTPYSLRKFLVNAIVNRDTGNFLKPLEYTNNTNGLTESNIKRAYTPTEQLVSEIQSQIFLTVSKYDNFYTCIKEDSIKEIIANEKICVIDVEEQDIKLLKRVIFAPLIIQVRTQHISVLREYSNSLPHKHKLQSLSTHIKESDRILSQYGHLIDVVVDISPTRMVENILEARDKFSNGPQWVPASWVY</sequence>
<evidence type="ECO:0000313" key="8">
    <source>
        <dbReference type="EMBL" id="KAI6654097.1"/>
    </source>
</evidence>
<feature type="domain" description="SH3" evidence="4">
    <location>
        <begin position="220"/>
        <end position="292"/>
    </location>
</feature>
<dbReference type="EMBL" id="MG003331">
    <property type="protein sequence ID" value="AVM85914.1"/>
    <property type="molecule type" value="mRNA"/>
</dbReference>
<feature type="domain" description="Guanylate kinase-like" evidence="5">
    <location>
        <begin position="354"/>
        <end position="536"/>
    </location>
</feature>
<evidence type="ECO:0000259" key="6">
    <source>
        <dbReference type="PROSITE" id="PS50106"/>
    </source>
</evidence>
<feature type="domain" description="PDZ" evidence="6">
    <location>
        <begin position="131"/>
        <end position="213"/>
    </location>
</feature>
<dbReference type="InterPro" id="IPR027417">
    <property type="entry name" value="P-loop_NTPase"/>
</dbReference>
<evidence type="ECO:0000259" key="5">
    <source>
        <dbReference type="PROSITE" id="PS50052"/>
    </source>
</evidence>
<dbReference type="Gene3D" id="3.40.50.300">
    <property type="entry name" value="P-loop containing nucleotide triphosphate hydrolases"/>
    <property type="match status" value="1"/>
</dbReference>
<dbReference type="Pfam" id="PF00018">
    <property type="entry name" value="SH3_1"/>
    <property type="match status" value="1"/>
</dbReference>
<proteinExistence type="evidence at transcript level"/>
<dbReference type="Proteomes" id="UP001165289">
    <property type="component" value="Unassembled WGS sequence"/>
</dbReference>
<reference evidence="8" key="2">
    <citation type="submission" date="2022-02" db="EMBL/GenBank/DDBJ databases">
        <authorList>
            <person name="Santini S."/>
            <person name="Jourda C."/>
            <person name="Belahbib H."/>
            <person name="Rocher C."/>
            <person name="Selva M."/>
            <person name="Borchiellini C."/>
            <person name="Renard E."/>
        </authorList>
    </citation>
    <scope>NUCLEOTIDE SEQUENCE</scope>
    <source>
        <strain evidence="8">SPO-2</strain>
    </source>
</reference>
<reference evidence="8 9" key="3">
    <citation type="journal article" date="2023" name="BMC Biol.">
        <title>The compact genome of the sponge Oopsacas minuta (Hexactinellida) is lacking key metazoan core genes.</title>
        <authorList>
            <person name="Santini S."/>
            <person name="Schenkelaars Q."/>
            <person name="Jourda C."/>
            <person name="Duchesne M."/>
            <person name="Belahbib H."/>
            <person name="Rocher C."/>
            <person name="Selva M."/>
            <person name="Riesgo A."/>
            <person name="Vervoort M."/>
            <person name="Leys S.P."/>
            <person name="Kodjabachian L."/>
            <person name="Le Bivic A."/>
            <person name="Borchiellini C."/>
            <person name="Claverie J.M."/>
            <person name="Renard E."/>
        </authorList>
    </citation>
    <scope>NUCLEOTIDE SEQUENCE [LARGE SCALE GENOMIC DNA]</scope>
    <source>
        <strain evidence="8">SPO-2</strain>
    </source>
</reference>
<dbReference type="PROSITE" id="PS50106">
    <property type="entry name" value="PDZ"/>
    <property type="match status" value="1"/>
</dbReference>
<gene>
    <name evidence="8" type="ORF">LOD99_2943</name>
</gene>
<name>A0A2P1GJ13_9METZ</name>
<dbReference type="PANTHER" id="PTHR23122">
    <property type="entry name" value="MEMBRANE-ASSOCIATED GUANYLATE KINASE MAGUK"/>
    <property type="match status" value="1"/>
</dbReference>
<evidence type="ECO:0000313" key="7">
    <source>
        <dbReference type="EMBL" id="AVM85914.1"/>
    </source>
</evidence>
<accession>A0A2P1GJ13</accession>
<evidence type="ECO:0000313" key="9">
    <source>
        <dbReference type="Proteomes" id="UP001165289"/>
    </source>
</evidence>
<dbReference type="InterPro" id="IPR050716">
    <property type="entry name" value="MAGUK"/>
</dbReference>
<dbReference type="InterPro" id="IPR008144">
    <property type="entry name" value="Guanylate_kin-like_dom"/>
</dbReference>
<dbReference type="InterPro" id="IPR036034">
    <property type="entry name" value="PDZ_sf"/>
</dbReference>
<dbReference type="OrthoDB" id="65789at2759"/>
<dbReference type="Pfam" id="PF00595">
    <property type="entry name" value="PDZ"/>
    <property type="match status" value="1"/>
</dbReference>
<dbReference type="EMBL" id="JAKMXF010000233">
    <property type="protein sequence ID" value="KAI6654097.1"/>
    <property type="molecule type" value="Genomic_DNA"/>
</dbReference>
<dbReference type="InterPro" id="IPR001478">
    <property type="entry name" value="PDZ"/>
</dbReference>
<organism evidence="7">
    <name type="scientific">Oopsacas minuta</name>
    <dbReference type="NCBI Taxonomy" id="111878"/>
    <lineage>
        <taxon>Eukaryota</taxon>
        <taxon>Metazoa</taxon>
        <taxon>Porifera</taxon>
        <taxon>Hexactinellida</taxon>
        <taxon>Hexasterophora</taxon>
        <taxon>Lyssacinosida</taxon>
        <taxon>Leucopsacidae</taxon>
        <taxon>Oopsacas</taxon>
    </lineage>
</organism>
<dbReference type="SMART" id="SM00228">
    <property type="entry name" value="PDZ"/>
    <property type="match status" value="1"/>
</dbReference>
<dbReference type="InterPro" id="IPR001452">
    <property type="entry name" value="SH3_domain"/>
</dbReference>
<evidence type="ECO:0000256" key="2">
    <source>
        <dbReference type="ARBA" id="ARBA00022443"/>
    </source>
</evidence>
<evidence type="ECO:0000256" key="3">
    <source>
        <dbReference type="PROSITE-ProRule" id="PRU00192"/>
    </source>
</evidence>
<dbReference type="PROSITE" id="PS50052">
    <property type="entry name" value="GUANYLATE_KINASE_2"/>
    <property type="match status" value="1"/>
</dbReference>
<dbReference type="InterPro" id="IPR008145">
    <property type="entry name" value="GK/Ca_channel_bsu"/>
</dbReference>
<dbReference type="Pfam" id="PF00625">
    <property type="entry name" value="Guanylate_kin"/>
    <property type="match status" value="1"/>
</dbReference>
<protein>
    <submittedName>
        <fullName evidence="7">MPP/CSKP</fullName>
    </submittedName>
</protein>
<dbReference type="SUPFAM" id="SSF50156">
    <property type="entry name" value="PDZ domain-like"/>
    <property type="match status" value="1"/>
</dbReference>